<dbReference type="CDD" id="cd19927">
    <property type="entry name" value="REC_Ycf29"/>
    <property type="match status" value="1"/>
</dbReference>
<dbReference type="AlphaFoldDB" id="A0A7C3KDV2"/>
<dbReference type="SMART" id="SM00421">
    <property type="entry name" value="HTH_LUXR"/>
    <property type="match status" value="1"/>
</dbReference>
<keyword evidence="2" id="KW-0238">DNA-binding</keyword>
<dbReference type="SUPFAM" id="SSF52172">
    <property type="entry name" value="CheY-like"/>
    <property type="match status" value="1"/>
</dbReference>
<evidence type="ECO:0000256" key="2">
    <source>
        <dbReference type="ARBA" id="ARBA00023125"/>
    </source>
</evidence>
<dbReference type="InterPro" id="IPR000792">
    <property type="entry name" value="Tscrpt_reg_LuxR_C"/>
</dbReference>
<dbReference type="Gene3D" id="1.10.10.10">
    <property type="entry name" value="Winged helix-like DNA-binding domain superfamily/Winged helix DNA-binding domain"/>
    <property type="match status" value="1"/>
</dbReference>
<keyword evidence="3" id="KW-0804">Transcription</keyword>
<protein>
    <submittedName>
        <fullName evidence="7">Response regulator transcription factor</fullName>
    </submittedName>
</protein>
<dbReference type="SMART" id="SM00448">
    <property type="entry name" value="REC"/>
    <property type="match status" value="1"/>
</dbReference>
<dbReference type="InterPro" id="IPR001789">
    <property type="entry name" value="Sig_transdc_resp-reg_receiver"/>
</dbReference>
<dbReference type="InterPro" id="IPR011006">
    <property type="entry name" value="CheY-like_superfamily"/>
</dbReference>
<dbReference type="CDD" id="cd06170">
    <property type="entry name" value="LuxR_C_like"/>
    <property type="match status" value="1"/>
</dbReference>
<dbReference type="Pfam" id="PF00196">
    <property type="entry name" value="GerE"/>
    <property type="match status" value="1"/>
</dbReference>
<dbReference type="GO" id="GO:0006355">
    <property type="term" value="P:regulation of DNA-templated transcription"/>
    <property type="evidence" value="ECO:0007669"/>
    <property type="project" value="InterPro"/>
</dbReference>
<evidence type="ECO:0000256" key="1">
    <source>
        <dbReference type="ARBA" id="ARBA00023015"/>
    </source>
</evidence>
<dbReference type="GO" id="GO:0000976">
    <property type="term" value="F:transcription cis-regulatory region binding"/>
    <property type="evidence" value="ECO:0007669"/>
    <property type="project" value="TreeGrafter"/>
</dbReference>
<evidence type="ECO:0000259" key="5">
    <source>
        <dbReference type="PROSITE" id="PS50043"/>
    </source>
</evidence>
<feature type="domain" description="Response regulatory" evidence="6">
    <location>
        <begin position="4"/>
        <end position="120"/>
    </location>
</feature>
<dbReference type="PROSITE" id="PS50110">
    <property type="entry name" value="RESPONSE_REGULATORY"/>
    <property type="match status" value="1"/>
</dbReference>
<dbReference type="PANTHER" id="PTHR48111:SF67">
    <property type="entry name" value="TRANSCRIPTIONAL REGULATORY PROTEIN TCTD"/>
    <property type="match status" value="1"/>
</dbReference>
<evidence type="ECO:0000256" key="4">
    <source>
        <dbReference type="PROSITE-ProRule" id="PRU00169"/>
    </source>
</evidence>
<dbReference type="GO" id="GO:0000156">
    <property type="term" value="F:phosphorelay response regulator activity"/>
    <property type="evidence" value="ECO:0007669"/>
    <property type="project" value="TreeGrafter"/>
</dbReference>
<dbReference type="GO" id="GO:0032993">
    <property type="term" value="C:protein-DNA complex"/>
    <property type="evidence" value="ECO:0007669"/>
    <property type="project" value="TreeGrafter"/>
</dbReference>
<dbReference type="GO" id="GO:0005829">
    <property type="term" value="C:cytosol"/>
    <property type="evidence" value="ECO:0007669"/>
    <property type="project" value="TreeGrafter"/>
</dbReference>
<dbReference type="PRINTS" id="PR00038">
    <property type="entry name" value="HTHLUXR"/>
</dbReference>
<dbReference type="PROSITE" id="PS50043">
    <property type="entry name" value="HTH_LUXR_2"/>
    <property type="match status" value="1"/>
</dbReference>
<dbReference type="Gene3D" id="3.40.50.2300">
    <property type="match status" value="1"/>
</dbReference>
<dbReference type="EMBL" id="DSRU01000132">
    <property type="protein sequence ID" value="HFM97983.1"/>
    <property type="molecule type" value="Genomic_DNA"/>
</dbReference>
<accession>A0A7C3KDV2</accession>
<dbReference type="Pfam" id="PF00072">
    <property type="entry name" value="Response_reg"/>
    <property type="match status" value="1"/>
</dbReference>
<keyword evidence="1" id="KW-0805">Transcription regulation</keyword>
<gene>
    <name evidence="7" type="ORF">ENR64_09505</name>
</gene>
<feature type="modified residue" description="4-aspartylphosphate" evidence="4">
    <location>
        <position position="53"/>
    </location>
</feature>
<dbReference type="SUPFAM" id="SSF46894">
    <property type="entry name" value="C-terminal effector domain of the bipartite response regulators"/>
    <property type="match status" value="1"/>
</dbReference>
<dbReference type="InterPro" id="IPR016032">
    <property type="entry name" value="Sig_transdc_resp-reg_C-effctor"/>
</dbReference>
<keyword evidence="4" id="KW-0597">Phosphoprotein</keyword>
<comment type="caution">
    <text evidence="7">The sequence shown here is derived from an EMBL/GenBank/DDBJ whole genome shotgun (WGS) entry which is preliminary data.</text>
</comment>
<evidence type="ECO:0000259" key="6">
    <source>
        <dbReference type="PROSITE" id="PS50110"/>
    </source>
</evidence>
<reference evidence="7" key="1">
    <citation type="journal article" date="2020" name="mSystems">
        <title>Genome- and Community-Level Interaction Insights into Carbon Utilization and Element Cycling Functions of Hydrothermarchaeota in Hydrothermal Sediment.</title>
        <authorList>
            <person name="Zhou Z."/>
            <person name="Liu Y."/>
            <person name="Xu W."/>
            <person name="Pan J."/>
            <person name="Luo Z.H."/>
            <person name="Li M."/>
        </authorList>
    </citation>
    <scope>NUCLEOTIDE SEQUENCE [LARGE SCALE GENOMIC DNA]</scope>
    <source>
        <strain evidence="7">SpSt-418</strain>
    </source>
</reference>
<proteinExistence type="predicted"/>
<evidence type="ECO:0000256" key="3">
    <source>
        <dbReference type="ARBA" id="ARBA00023163"/>
    </source>
</evidence>
<sequence length="234" mass="25978">MAGQLLLVDDEPGLREAVQAYLEDSGYTVDVASNARDGLDLARQKLPDLIITDIMMPQVDGYQFLKQLRDDPQFKTLPVVFLTARGMTSDRIQGYNAGCDAYLSKPFDPDELVAIVQNLLEKQLALREAASDEGYNIADLARQIAEIKAILTQRGAFPQATNSLKLDLTPREESVLELVVDGLMNKQIASRLDTSVRNVEKYVSRLFTKTGTTSRTELVRFALENGLIQPGNKE</sequence>
<feature type="domain" description="HTH luxR-type" evidence="5">
    <location>
        <begin position="161"/>
        <end position="226"/>
    </location>
</feature>
<evidence type="ECO:0000313" key="7">
    <source>
        <dbReference type="EMBL" id="HFM97983.1"/>
    </source>
</evidence>
<name>A0A7C3KDV2_9CYAN</name>
<dbReference type="InterPro" id="IPR039420">
    <property type="entry name" value="WalR-like"/>
</dbReference>
<organism evidence="7">
    <name type="scientific">Oscillatoriales cyanobacterium SpSt-418</name>
    <dbReference type="NCBI Taxonomy" id="2282169"/>
    <lineage>
        <taxon>Bacteria</taxon>
        <taxon>Bacillati</taxon>
        <taxon>Cyanobacteriota</taxon>
        <taxon>Cyanophyceae</taxon>
        <taxon>Oscillatoriophycideae</taxon>
        <taxon>Oscillatoriales</taxon>
    </lineage>
</organism>
<dbReference type="InterPro" id="IPR036388">
    <property type="entry name" value="WH-like_DNA-bd_sf"/>
</dbReference>
<dbReference type="PANTHER" id="PTHR48111">
    <property type="entry name" value="REGULATOR OF RPOS"/>
    <property type="match status" value="1"/>
</dbReference>